<reference evidence="2" key="1">
    <citation type="journal article" date="2020" name="BMC Genomics">
        <title>Correction to: Identification and distribution of gene clusters required for synthesis of sphingolipid metabolism inhibitors in diverse species of the filamentous fungus Fusarium.</title>
        <authorList>
            <person name="Kim H.S."/>
            <person name="Lohmar J.M."/>
            <person name="Busman M."/>
            <person name="Brown D.W."/>
            <person name="Naumann T.A."/>
            <person name="Divon H.H."/>
            <person name="Lysoe E."/>
            <person name="Uhlig S."/>
            <person name="Proctor R.H."/>
        </authorList>
    </citation>
    <scope>NUCLEOTIDE SEQUENCE</scope>
    <source>
        <strain evidence="2">NRRL 20472</strain>
    </source>
</reference>
<protein>
    <recommendedName>
        <fullName evidence="1">F-box domain-containing protein</fullName>
    </recommendedName>
</protein>
<dbReference type="InterPro" id="IPR036047">
    <property type="entry name" value="F-box-like_dom_sf"/>
</dbReference>
<evidence type="ECO:0000313" key="3">
    <source>
        <dbReference type="Proteomes" id="UP000622797"/>
    </source>
</evidence>
<dbReference type="SUPFAM" id="SSF81383">
    <property type="entry name" value="F-box domain"/>
    <property type="match status" value="1"/>
</dbReference>
<evidence type="ECO:0000259" key="1">
    <source>
        <dbReference type="PROSITE" id="PS50181"/>
    </source>
</evidence>
<organism evidence="2 3">
    <name type="scientific">Fusarium sarcochroum</name>
    <dbReference type="NCBI Taxonomy" id="1208366"/>
    <lineage>
        <taxon>Eukaryota</taxon>
        <taxon>Fungi</taxon>
        <taxon>Dikarya</taxon>
        <taxon>Ascomycota</taxon>
        <taxon>Pezizomycotina</taxon>
        <taxon>Sordariomycetes</taxon>
        <taxon>Hypocreomycetidae</taxon>
        <taxon>Hypocreales</taxon>
        <taxon>Nectriaceae</taxon>
        <taxon>Fusarium</taxon>
        <taxon>Fusarium lateritium species complex</taxon>
    </lineage>
</organism>
<feature type="domain" description="F-box" evidence="1">
    <location>
        <begin position="43"/>
        <end position="89"/>
    </location>
</feature>
<proteinExistence type="predicted"/>
<dbReference type="OrthoDB" id="5273847at2759"/>
<evidence type="ECO:0000313" key="2">
    <source>
        <dbReference type="EMBL" id="KAF4965478.1"/>
    </source>
</evidence>
<dbReference type="Pfam" id="PF24539">
    <property type="entry name" value="DUF7600"/>
    <property type="match status" value="1"/>
</dbReference>
<dbReference type="EMBL" id="JABEXW010000346">
    <property type="protein sequence ID" value="KAF4965478.1"/>
    <property type="molecule type" value="Genomic_DNA"/>
</dbReference>
<dbReference type="AlphaFoldDB" id="A0A8H4X833"/>
<comment type="caution">
    <text evidence="2">The sequence shown here is derived from an EMBL/GenBank/DDBJ whole genome shotgun (WGS) entry which is preliminary data.</text>
</comment>
<gene>
    <name evidence="2" type="ORF">FSARC_6711</name>
</gene>
<keyword evidence="3" id="KW-1185">Reference proteome</keyword>
<name>A0A8H4X833_9HYPO</name>
<sequence length="336" mass="37976">MPLDPLNLLHLTNWAPYADLNCTRTHCLSGPLRQPKTTPSDDEDPFSKLPNEILCEIFMHLNSSDARALKISSPSCDSIELSNQFWRSRFWPGRDYPYYYDADTKVLSPEKWQMLWFVVRELDSSHYMSERKRLYMVSDKLRQLVTQRIRAPVCCGTPVGSKFEPECEKPGHEWLRASAWFCKPKDCFHRGARALWKRDAPVPASFTSIHISWLIINGQKYISGIRIDQDGAPATKLGYLRPGQETMISWEGCNDHSGNDGVVGFDLAIDHSGIRGLAVISPSRGISKWVGDTWNISKGSLIDTPPIKNLRAKFDALKMVSLAINLDVVDVASPPK</sequence>
<dbReference type="InterPro" id="IPR056021">
    <property type="entry name" value="DUF7600"/>
</dbReference>
<dbReference type="PROSITE" id="PS50181">
    <property type="entry name" value="FBOX"/>
    <property type="match status" value="1"/>
</dbReference>
<dbReference type="Proteomes" id="UP000622797">
    <property type="component" value="Unassembled WGS sequence"/>
</dbReference>
<accession>A0A8H4X833</accession>
<dbReference type="InterPro" id="IPR001810">
    <property type="entry name" value="F-box_dom"/>
</dbReference>
<reference evidence="2" key="2">
    <citation type="submission" date="2020-05" db="EMBL/GenBank/DDBJ databases">
        <authorList>
            <person name="Kim H.-S."/>
            <person name="Proctor R.H."/>
            <person name="Brown D.W."/>
        </authorList>
    </citation>
    <scope>NUCLEOTIDE SEQUENCE</scope>
    <source>
        <strain evidence="2">NRRL 20472</strain>
    </source>
</reference>